<organism evidence="1">
    <name type="scientific">viral metagenome</name>
    <dbReference type="NCBI Taxonomy" id="1070528"/>
    <lineage>
        <taxon>unclassified sequences</taxon>
        <taxon>metagenomes</taxon>
        <taxon>organismal metagenomes</taxon>
    </lineage>
</organism>
<evidence type="ECO:0000313" key="1">
    <source>
        <dbReference type="EMBL" id="QHU29497.1"/>
    </source>
</evidence>
<reference evidence="1" key="1">
    <citation type="journal article" date="2020" name="Nature">
        <title>Giant virus diversity and host interactions through global metagenomics.</title>
        <authorList>
            <person name="Schulz F."/>
            <person name="Roux S."/>
            <person name="Paez-Espino D."/>
            <person name="Jungbluth S."/>
            <person name="Walsh D.A."/>
            <person name="Denef V.J."/>
            <person name="McMahon K.D."/>
            <person name="Konstantinidis K.T."/>
            <person name="Eloe-Fadrosh E.A."/>
            <person name="Kyrpides N.C."/>
            <person name="Woyke T."/>
        </authorList>
    </citation>
    <scope>NUCLEOTIDE SEQUENCE</scope>
    <source>
        <strain evidence="1">GVMAG-M-3300027804-48</strain>
    </source>
</reference>
<dbReference type="EMBL" id="MN740489">
    <property type="protein sequence ID" value="QHU29497.1"/>
    <property type="molecule type" value="Genomic_DNA"/>
</dbReference>
<proteinExistence type="predicted"/>
<protein>
    <submittedName>
        <fullName evidence="1">Uncharacterized protein</fullName>
    </submittedName>
</protein>
<accession>A0A6C0LG87</accession>
<dbReference type="AlphaFoldDB" id="A0A6C0LG87"/>
<name>A0A6C0LG87_9ZZZZ</name>
<sequence>MEQKLRRGGYIADFSTTSDNNLYMLYTPPAADNTAALASAGTLPATHQGISGGSSRRRGGSKPNDNVELTNGFYYSMEGGCATCSLGSVAGGGRASKSRRGGVGLELAPFISALALLGARLLADKEIGVFNEPKAPASSSKKGGVRARR</sequence>